<accession>A0A6J4ZHU9</accession>
<evidence type="ECO:0000313" key="1">
    <source>
        <dbReference type="EMBL" id="CAB3627906.1"/>
    </source>
</evidence>
<dbReference type="EMBL" id="CADIJR010000002">
    <property type="protein sequence ID" value="CAB3627906.1"/>
    <property type="molecule type" value="Genomic_DNA"/>
</dbReference>
<dbReference type="Proteomes" id="UP000507979">
    <property type="component" value="Unassembled WGS sequence"/>
</dbReference>
<reference evidence="1 2" key="1">
    <citation type="submission" date="2020-04" db="EMBL/GenBank/DDBJ databases">
        <authorList>
            <person name="De Canck E."/>
        </authorList>
    </citation>
    <scope>NUCLEOTIDE SEQUENCE [LARGE SCALE GENOMIC DNA]</scope>
    <source>
        <strain evidence="1 2">LMG 26845</strain>
    </source>
</reference>
<gene>
    <name evidence="1" type="ORF">LMG26845_00510</name>
</gene>
<dbReference type="AlphaFoldDB" id="A0A6J4ZHU9"/>
<sequence length="67" mass="7540">MAQDRQPMKRETPDLYKMNLPDGKTCGDCAHFRRCNLMFGHIAGDEQCDWAPSRFIAAQPAQQGAGR</sequence>
<proteinExistence type="predicted"/>
<protein>
    <submittedName>
        <fullName evidence="1">Uncharacterized protein</fullName>
    </submittedName>
</protein>
<keyword evidence="2" id="KW-1185">Reference proteome</keyword>
<name>A0A6J4ZHU9_9BURK</name>
<evidence type="ECO:0000313" key="2">
    <source>
        <dbReference type="Proteomes" id="UP000507979"/>
    </source>
</evidence>
<organism evidence="1 2">
    <name type="scientific">Achromobacter insuavis</name>
    <dbReference type="NCBI Taxonomy" id="1287735"/>
    <lineage>
        <taxon>Bacteria</taxon>
        <taxon>Pseudomonadati</taxon>
        <taxon>Pseudomonadota</taxon>
        <taxon>Betaproteobacteria</taxon>
        <taxon>Burkholderiales</taxon>
        <taxon>Alcaligenaceae</taxon>
        <taxon>Achromobacter</taxon>
    </lineage>
</organism>
<dbReference type="RefSeq" id="WP_180180025.1">
    <property type="nucleotide sequence ID" value="NZ_JAJLPR010000001.1"/>
</dbReference>